<evidence type="ECO:0000313" key="2">
    <source>
        <dbReference type="Proteomes" id="UP000196573"/>
    </source>
</evidence>
<keyword evidence="2" id="KW-1185">Reference proteome</keyword>
<gene>
    <name evidence="1" type="ORF">EHSB41UT_00295</name>
</gene>
<dbReference type="AlphaFoldDB" id="A0A1X7AEL2"/>
<organism evidence="1 2">
    <name type="scientific">Parendozoicomonas haliclonae</name>
    <dbReference type="NCBI Taxonomy" id="1960125"/>
    <lineage>
        <taxon>Bacteria</taxon>
        <taxon>Pseudomonadati</taxon>
        <taxon>Pseudomonadota</taxon>
        <taxon>Gammaproteobacteria</taxon>
        <taxon>Oceanospirillales</taxon>
        <taxon>Endozoicomonadaceae</taxon>
        <taxon>Parendozoicomonas</taxon>
    </lineage>
</organism>
<dbReference type="RefSeq" id="WP_087106184.1">
    <property type="nucleotide sequence ID" value="NZ_CBCSCN010000004.1"/>
</dbReference>
<sequence>MKEPVSAFVYSGMTQELRGNANRIRKALGLKQIHDGWVEGQPRAYHNVLYLTDKPPAGYNPDLVFTYEQAMRKVKEFEKNNRGNARHI</sequence>
<dbReference type="Proteomes" id="UP000196573">
    <property type="component" value="Unassembled WGS sequence"/>
</dbReference>
<protein>
    <submittedName>
        <fullName evidence="1">Uncharacterized protein</fullName>
    </submittedName>
</protein>
<accession>A0A1X7AEL2</accession>
<proteinExistence type="predicted"/>
<dbReference type="EMBL" id="FWPT01000001">
    <property type="protein sequence ID" value="SMA33539.1"/>
    <property type="molecule type" value="Genomic_DNA"/>
</dbReference>
<reference evidence="1 2" key="1">
    <citation type="submission" date="2017-03" db="EMBL/GenBank/DDBJ databases">
        <authorList>
            <person name="Afonso C.L."/>
            <person name="Miller P.J."/>
            <person name="Scott M.A."/>
            <person name="Spackman E."/>
            <person name="Goraichik I."/>
            <person name="Dimitrov K.M."/>
            <person name="Suarez D.L."/>
            <person name="Swayne D.E."/>
        </authorList>
    </citation>
    <scope>NUCLEOTIDE SEQUENCE [LARGE SCALE GENOMIC DNA]</scope>
    <source>
        <strain evidence="1">SB41UT1</strain>
    </source>
</reference>
<name>A0A1X7AEL2_9GAMM</name>
<evidence type="ECO:0000313" key="1">
    <source>
        <dbReference type="EMBL" id="SMA33539.1"/>
    </source>
</evidence>